<protein>
    <recommendedName>
        <fullName evidence="4">RNA recognition motif-containing protein</fullName>
    </recommendedName>
</protein>
<evidence type="ECO:0000313" key="2">
    <source>
        <dbReference type="EMBL" id="KAG9238032.1"/>
    </source>
</evidence>
<gene>
    <name evidence="2" type="ORF">BJ875DRAFT_532558</name>
</gene>
<feature type="compositionally biased region" description="Basic and acidic residues" evidence="1">
    <location>
        <begin position="480"/>
        <end position="505"/>
    </location>
</feature>
<evidence type="ECO:0000256" key="1">
    <source>
        <dbReference type="SAM" id="MobiDB-lite"/>
    </source>
</evidence>
<name>A0A9P8C942_9HELO</name>
<reference evidence="2" key="1">
    <citation type="journal article" date="2021" name="IMA Fungus">
        <title>Genomic characterization of three marine fungi, including Emericellopsis atlantica sp. nov. with signatures of a generalist lifestyle and marine biomass degradation.</title>
        <authorList>
            <person name="Hagestad O.C."/>
            <person name="Hou L."/>
            <person name="Andersen J.H."/>
            <person name="Hansen E.H."/>
            <person name="Altermark B."/>
            <person name="Li C."/>
            <person name="Kuhnert E."/>
            <person name="Cox R.J."/>
            <person name="Crous P.W."/>
            <person name="Spatafora J.W."/>
            <person name="Lail K."/>
            <person name="Amirebrahimi M."/>
            <person name="Lipzen A."/>
            <person name="Pangilinan J."/>
            <person name="Andreopoulos W."/>
            <person name="Hayes R.D."/>
            <person name="Ng V."/>
            <person name="Grigoriev I.V."/>
            <person name="Jackson S.A."/>
            <person name="Sutton T.D.S."/>
            <person name="Dobson A.D.W."/>
            <person name="Rama T."/>
        </authorList>
    </citation>
    <scope>NUCLEOTIDE SEQUENCE</scope>
    <source>
        <strain evidence="2">TRa018bII</strain>
    </source>
</reference>
<dbReference type="EMBL" id="MU251376">
    <property type="protein sequence ID" value="KAG9238032.1"/>
    <property type="molecule type" value="Genomic_DNA"/>
</dbReference>
<feature type="region of interest" description="Disordered" evidence="1">
    <location>
        <begin position="179"/>
        <end position="505"/>
    </location>
</feature>
<sequence length="522" mass="55664">MAARPGEELVATLFADVHYYYGPPTAKPPHHRFDKGSYIYLFENALLRRARVEVANNAGTPEQDAFNGHLDSTHVQYSYKHSTLISLTVDGANRGGPPDGQEWHLPTFDPRNENKYMYRLHSVDIYFWVKEDALQFLNGVRRVLPHQQVTVQDEPVAPPPHQHDMSAVVQKLENVAITDPSYQQGQTRNSQTTSVPSALSRSSTGTFPGPPINSISRSSTTAFSGPPISATPQSTEAPNFAPLAYNPAAPAAPETIQHREKTPPPEDGAGNPLVAAAVSDQGQTYGAPFQHPGGFSGPPAPQQANYFSGPPAASAPPQFNKPPPSTGFQGQFGQPPPPSAGLQSPYAQHFQHSFAAPPTAPVAPAPQSQPPPSAVVSAPGPPPYHHSSPAPPAPHIPVTQQYAQYPGSPGQSSAGLSSPGIYSPLGAPANFSASQPPAQPTLPPTSAPPGGFSSYQYQSLSNTQPHTTDFSVHQQVYRPTEGESAPKAKKEVKPPRGKLEERAGRVEKLGGSLFKKLEKKIG</sequence>
<feature type="compositionally biased region" description="Polar residues" evidence="1">
    <location>
        <begin position="180"/>
        <end position="206"/>
    </location>
</feature>
<evidence type="ECO:0000313" key="3">
    <source>
        <dbReference type="Proteomes" id="UP000824998"/>
    </source>
</evidence>
<evidence type="ECO:0008006" key="4">
    <source>
        <dbReference type="Google" id="ProtNLM"/>
    </source>
</evidence>
<feature type="compositionally biased region" description="Pro residues" evidence="1">
    <location>
        <begin position="437"/>
        <end position="447"/>
    </location>
</feature>
<dbReference type="AlphaFoldDB" id="A0A9P8C942"/>
<proteinExistence type="predicted"/>
<feature type="compositionally biased region" description="Polar residues" evidence="1">
    <location>
        <begin position="213"/>
        <end position="223"/>
    </location>
</feature>
<feature type="compositionally biased region" description="Polar residues" evidence="1">
    <location>
        <begin position="398"/>
        <end position="416"/>
    </location>
</feature>
<comment type="caution">
    <text evidence="2">The sequence shown here is derived from an EMBL/GenBank/DDBJ whole genome shotgun (WGS) entry which is preliminary data.</text>
</comment>
<feature type="compositionally biased region" description="Pro residues" evidence="1">
    <location>
        <begin position="358"/>
        <end position="395"/>
    </location>
</feature>
<dbReference type="Proteomes" id="UP000824998">
    <property type="component" value="Unassembled WGS sequence"/>
</dbReference>
<accession>A0A9P8C942</accession>
<organism evidence="2 3">
    <name type="scientific">Amylocarpus encephaloides</name>
    <dbReference type="NCBI Taxonomy" id="45428"/>
    <lineage>
        <taxon>Eukaryota</taxon>
        <taxon>Fungi</taxon>
        <taxon>Dikarya</taxon>
        <taxon>Ascomycota</taxon>
        <taxon>Pezizomycotina</taxon>
        <taxon>Leotiomycetes</taxon>
        <taxon>Helotiales</taxon>
        <taxon>Helotiales incertae sedis</taxon>
        <taxon>Amylocarpus</taxon>
    </lineage>
</organism>
<keyword evidence="3" id="KW-1185">Reference proteome</keyword>
<feature type="compositionally biased region" description="Low complexity" evidence="1">
    <location>
        <begin position="237"/>
        <end position="253"/>
    </location>
</feature>
<dbReference type="OrthoDB" id="5408296at2759"/>
<feature type="compositionally biased region" description="Polar residues" evidence="1">
    <location>
        <begin position="453"/>
        <end position="474"/>
    </location>
</feature>